<comment type="caution">
    <text evidence="1">The sequence shown here is derived from an EMBL/GenBank/DDBJ whole genome shotgun (WGS) entry which is preliminary data.</text>
</comment>
<dbReference type="GO" id="GO:0003700">
    <property type="term" value="F:DNA-binding transcription factor activity"/>
    <property type="evidence" value="ECO:0007669"/>
    <property type="project" value="InterPro"/>
</dbReference>
<proteinExistence type="predicted"/>
<dbReference type="AlphaFoldDB" id="A0A494YS34"/>
<dbReference type="Gene3D" id="1.10.1740.10">
    <property type="match status" value="1"/>
</dbReference>
<dbReference type="EMBL" id="RBZO01000041">
    <property type="protein sequence ID" value="RKQ12489.1"/>
    <property type="molecule type" value="Genomic_DNA"/>
</dbReference>
<reference evidence="1 2" key="1">
    <citation type="journal article" date="2015" name="Antonie Van Leeuwenhoek">
        <title>Oceanobacillus bengalensis sp. nov., a bacterium isolated from seawater of the Bay of Bengal.</title>
        <authorList>
            <person name="Yongchang O."/>
            <person name="Xiang W."/>
            <person name="Wang G."/>
        </authorList>
    </citation>
    <scope>NUCLEOTIDE SEQUENCE [LARGE SCALE GENOMIC DNA]</scope>
    <source>
        <strain evidence="1 2">MCCC 1K00260</strain>
    </source>
</reference>
<sequence>MPELSVELSAILVYVTGKNLKTWIFTIARHVAIDPYRKRRFASV</sequence>
<dbReference type="Proteomes" id="UP000281813">
    <property type="component" value="Unassembled WGS sequence"/>
</dbReference>
<accession>A0A494YS34</accession>
<dbReference type="OrthoDB" id="2470848at2"/>
<protein>
    <submittedName>
        <fullName evidence="1">Uncharacterized protein</fullName>
    </submittedName>
</protein>
<name>A0A494YS34_9BACI</name>
<dbReference type="GO" id="GO:0006352">
    <property type="term" value="P:DNA-templated transcription initiation"/>
    <property type="evidence" value="ECO:0007669"/>
    <property type="project" value="InterPro"/>
</dbReference>
<organism evidence="1 2">
    <name type="scientific">Oceanobacillus bengalensis</name>
    <dbReference type="NCBI Taxonomy" id="1435466"/>
    <lineage>
        <taxon>Bacteria</taxon>
        <taxon>Bacillati</taxon>
        <taxon>Bacillota</taxon>
        <taxon>Bacilli</taxon>
        <taxon>Bacillales</taxon>
        <taxon>Bacillaceae</taxon>
        <taxon>Oceanobacillus</taxon>
    </lineage>
</organism>
<gene>
    <name evidence="1" type="ORF">D8M05_17960</name>
</gene>
<evidence type="ECO:0000313" key="1">
    <source>
        <dbReference type="EMBL" id="RKQ12489.1"/>
    </source>
</evidence>
<keyword evidence="2" id="KW-1185">Reference proteome</keyword>
<evidence type="ECO:0000313" key="2">
    <source>
        <dbReference type="Proteomes" id="UP000281813"/>
    </source>
</evidence>
<dbReference type="InterPro" id="IPR013325">
    <property type="entry name" value="RNA_pol_sigma_r2"/>
</dbReference>
<dbReference type="SUPFAM" id="SSF88946">
    <property type="entry name" value="Sigma2 domain of RNA polymerase sigma factors"/>
    <property type="match status" value="1"/>
</dbReference>